<dbReference type="AlphaFoldDB" id="A0AAR2IIK3"/>
<dbReference type="InterPro" id="IPR043502">
    <property type="entry name" value="DNA/RNA_pol_sf"/>
</dbReference>
<sequence>MGRQRASKKASVLTELTRKNQPNKVQWSEECERAFQDLKDTLCQEPSAPALGLPNYALPFHLWVSESGGTAAAVLAQPHGGGLRPCAYYSETLDVTARGLPSCLRAVAACALMVQDAEKIDLIRATFLPSRLAVVKVRSHQRSSDPDSVGNNYCRLCRETRSSSWPPLPFYEFGFLLLCCTHS</sequence>
<name>A0AAR2IIK3_PYGNA</name>
<dbReference type="Gene3D" id="3.30.70.270">
    <property type="match status" value="1"/>
</dbReference>
<dbReference type="Proteomes" id="UP001501920">
    <property type="component" value="Chromosome 7"/>
</dbReference>
<dbReference type="InterPro" id="IPR051320">
    <property type="entry name" value="Viral_Replic_Matur_Polypro"/>
</dbReference>
<dbReference type="GeneTree" id="ENSGT00960000186724"/>
<dbReference type="Ensembl" id="ENSPNAT00000069826.1">
    <property type="protein sequence ID" value="ENSPNAP00000039223.1"/>
    <property type="gene ID" value="ENSPNAG00000033961.1"/>
</dbReference>
<dbReference type="InterPro" id="IPR041577">
    <property type="entry name" value="RT_RNaseH_2"/>
</dbReference>
<reference evidence="2 3" key="1">
    <citation type="submission" date="2020-10" db="EMBL/GenBank/DDBJ databases">
        <title>Pygocentrus nattereri (red-bellied piranha) genome, fPygNat1, primary haplotype.</title>
        <authorList>
            <person name="Myers G."/>
            <person name="Meyer A."/>
            <person name="Karagic N."/>
            <person name="Pippel M."/>
            <person name="Winkler S."/>
            <person name="Tracey A."/>
            <person name="Wood J."/>
            <person name="Formenti G."/>
            <person name="Howe K."/>
            <person name="Fedrigo O."/>
            <person name="Jarvis E.D."/>
        </authorList>
    </citation>
    <scope>NUCLEOTIDE SEQUENCE [LARGE SCALE GENOMIC DNA]</scope>
</reference>
<evidence type="ECO:0000259" key="1">
    <source>
        <dbReference type="Pfam" id="PF17919"/>
    </source>
</evidence>
<dbReference type="InterPro" id="IPR043128">
    <property type="entry name" value="Rev_trsase/Diguanyl_cyclase"/>
</dbReference>
<dbReference type="Pfam" id="PF17919">
    <property type="entry name" value="RT_RNaseH_2"/>
    <property type="match status" value="1"/>
</dbReference>
<feature type="domain" description="Reverse transcriptase/retrotransposon-derived protein RNase H-like" evidence="1">
    <location>
        <begin position="27"/>
        <end position="116"/>
    </location>
</feature>
<evidence type="ECO:0000313" key="2">
    <source>
        <dbReference type="Ensembl" id="ENSPNAP00000039223.1"/>
    </source>
</evidence>
<accession>A0AAR2IIK3</accession>
<reference evidence="2" key="2">
    <citation type="submission" date="2025-08" db="UniProtKB">
        <authorList>
            <consortium name="Ensembl"/>
        </authorList>
    </citation>
    <scope>IDENTIFICATION</scope>
</reference>
<reference evidence="2" key="3">
    <citation type="submission" date="2025-09" db="UniProtKB">
        <authorList>
            <consortium name="Ensembl"/>
        </authorList>
    </citation>
    <scope>IDENTIFICATION</scope>
</reference>
<keyword evidence="3" id="KW-1185">Reference proteome</keyword>
<dbReference type="PANTHER" id="PTHR33064:SF37">
    <property type="entry name" value="RIBONUCLEASE H"/>
    <property type="match status" value="1"/>
</dbReference>
<organism evidence="2 3">
    <name type="scientific">Pygocentrus nattereri</name>
    <name type="common">Red-bellied piranha</name>
    <dbReference type="NCBI Taxonomy" id="42514"/>
    <lineage>
        <taxon>Eukaryota</taxon>
        <taxon>Metazoa</taxon>
        <taxon>Chordata</taxon>
        <taxon>Craniata</taxon>
        <taxon>Vertebrata</taxon>
        <taxon>Euteleostomi</taxon>
        <taxon>Actinopterygii</taxon>
        <taxon>Neopterygii</taxon>
        <taxon>Teleostei</taxon>
        <taxon>Ostariophysi</taxon>
        <taxon>Characiformes</taxon>
        <taxon>Characoidei</taxon>
        <taxon>Pygocentrus</taxon>
    </lineage>
</organism>
<protein>
    <recommendedName>
        <fullName evidence="1">Reverse transcriptase/retrotransposon-derived protein RNase H-like domain-containing protein</fullName>
    </recommendedName>
</protein>
<evidence type="ECO:0000313" key="3">
    <source>
        <dbReference type="Proteomes" id="UP001501920"/>
    </source>
</evidence>
<dbReference type="Gene3D" id="3.10.20.370">
    <property type="match status" value="1"/>
</dbReference>
<proteinExistence type="predicted"/>
<dbReference type="PANTHER" id="PTHR33064">
    <property type="entry name" value="POL PROTEIN"/>
    <property type="match status" value="1"/>
</dbReference>
<dbReference type="SUPFAM" id="SSF56672">
    <property type="entry name" value="DNA/RNA polymerases"/>
    <property type="match status" value="1"/>
</dbReference>